<name>A0A2P2PAJ5_RHIMU</name>
<reference evidence="2" key="1">
    <citation type="submission" date="2018-02" db="EMBL/GenBank/DDBJ databases">
        <title>Rhizophora mucronata_Transcriptome.</title>
        <authorList>
            <person name="Meera S.P."/>
            <person name="Sreeshan A."/>
            <person name="Augustine A."/>
        </authorList>
    </citation>
    <scope>NUCLEOTIDE SEQUENCE</scope>
    <source>
        <tissue evidence="2">Leaf</tissue>
    </source>
</reference>
<protein>
    <submittedName>
        <fullName evidence="2">Uncharacterized protein</fullName>
    </submittedName>
</protein>
<accession>A0A2P2PAJ5</accession>
<sequence>MAPLNTLKTTKNQSAKQTTEKGKTNRDIDCQIQDTIHLSRVTS</sequence>
<evidence type="ECO:0000256" key="1">
    <source>
        <dbReference type="SAM" id="MobiDB-lite"/>
    </source>
</evidence>
<feature type="region of interest" description="Disordered" evidence="1">
    <location>
        <begin position="1"/>
        <end position="26"/>
    </location>
</feature>
<dbReference type="AlphaFoldDB" id="A0A2P2PAJ5"/>
<organism evidence="2">
    <name type="scientific">Rhizophora mucronata</name>
    <name type="common">Asiatic mangrove</name>
    <dbReference type="NCBI Taxonomy" id="61149"/>
    <lineage>
        <taxon>Eukaryota</taxon>
        <taxon>Viridiplantae</taxon>
        <taxon>Streptophyta</taxon>
        <taxon>Embryophyta</taxon>
        <taxon>Tracheophyta</taxon>
        <taxon>Spermatophyta</taxon>
        <taxon>Magnoliopsida</taxon>
        <taxon>eudicotyledons</taxon>
        <taxon>Gunneridae</taxon>
        <taxon>Pentapetalae</taxon>
        <taxon>rosids</taxon>
        <taxon>fabids</taxon>
        <taxon>Malpighiales</taxon>
        <taxon>Rhizophoraceae</taxon>
        <taxon>Rhizophora</taxon>
    </lineage>
</organism>
<dbReference type="EMBL" id="GGEC01071291">
    <property type="protein sequence ID" value="MBX51775.1"/>
    <property type="molecule type" value="Transcribed_RNA"/>
</dbReference>
<feature type="compositionally biased region" description="Polar residues" evidence="1">
    <location>
        <begin position="1"/>
        <end position="17"/>
    </location>
</feature>
<evidence type="ECO:0000313" key="2">
    <source>
        <dbReference type="EMBL" id="MBX51775.1"/>
    </source>
</evidence>
<proteinExistence type="predicted"/>